<evidence type="ECO:0000313" key="3">
    <source>
        <dbReference type="Proteomes" id="UP000009071"/>
    </source>
</evidence>
<dbReference type="SUPFAM" id="SSF52266">
    <property type="entry name" value="SGNH hydrolase"/>
    <property type="match status" value="1"/>
</dbReference>
<dbReference type="KEGG" id="dma:DMR_38240"/>
<dbReference type="GO" id="GO:0016788">
    <property type="term" value="F:hydrolase activity, acting on ester bonds"/>
    <property type="evidence" value="ECO:0007669"/>
    <property type="project" value="UniProtKB-ARBA"/>
</dbReference>
<keyword evidence="3" id="KW-1185">Reference proteome</keyword>
<dbReference type="AlphaFoldDB" id="C4XN13"/>
<feature type="compositionally biased region" description="Low complexity" evidence="1">
    <location>
        <begin position="266"/>
        <end position="291"/>
    </location>
</feature>
<feature type="region of interest" description="Disordered" evidence="1">
    <location>
        <begin position="1"/>
        <end position="59"/>
    </location>
</feature>
<dbReference type="InterPro" id="IPR007407">
    <property type="entry name" value="DUF459"/>
</dbReference>
<feature type="compositionally biased region" description="Basic and acidic residues" evidence="1">
    <location>
        <begin position="8"/>
        <end position="36"/>
    </location>
</feature>
<dbReference type="Proteomes" id="UP000009071">
    <property type="component" value="Chromosome"/>
</dbReference>
<feature type="region of interest" description="Disordered" evidence="1">
    <location>
        <begin position="250"/>
        <end position="299"/>
    </location>
</feature>
<dbReference type="Gene3D" id="3.40.50.1110">
    <property type="entry name" value="SGNH hydrolase"/>
    <property type="match status" value="1"/>
</dbReference>
<dbReference type="EMBL" id="AP010904">
    <property type="protein sequence ID" value="BAH77316.1"/>
    <property type="molecule type" value="Genomic_DNA"/>
</dbReference>
<dbReference type="Pfam" id="PF04311">
    <property type="entry name" value="DUF459"/>
    <property type="match status" value="1"/>
</dbReference>
<proteinExistence type="predicted"/>
<gene>
    <name evidence="2" type="ordered locus">DMR_38240</name>
</gene>
<reference evidence="2 3" key="1">
    <citation type="journal article" date="2009" name="Genome Res.">
        <title>Whole genome sequence of Desulfovibrio magneticus strain RS-1 revealed common gene clusters in magnetotactic bacteria.</title>
        <authorList>
            <person name="Nakazawa H."/>
            <person name="Arakaki A."/>
            <person name="Narita-Yamada S."/>
            <person name="Yashiro I."/>
            <person name="Jinno K."/>
            <person name="Aoki N."/>
            <person name="Tsuruyama A."/>
            <person name="Okamura Y."/>
            <person name="Tanikawa S."/>
            <person name="Fujita N."/>
            <person name="Takeyama H."/>
            <person name="Matsunaga T."/>
        </authorList>
    </citation>
    <scope>NUCLEOTIDE SEQUENCE [LARGE SCALE GENOMIC DNA]</scope>
    <source>
        <strain evidence="3">ATCC 700980 / DSM 13731 / RS-1</strain>
    </source>
</reference>
<evidence type="ECO:0000256" key="1">
    <source>
        <dbReference type="SAM" id="MobiDB-lite"/>
    </source>
</evidence>
<dbReference type="eggNOG" id="COG2845">
    <property type="taxonomic scope" value="Bacteria"/>
</dbReference>
<organism evidence="2 3">
    <name type="scientific">Solidesulfovibrio magneticus (strain ATCC 700980 / DSM 13731 / RS-1)</name>
    <name type="common">Desulfovibrio magneticus</name>
    <dbReference type="NCBI Taxonomy" id="573370"/>
    <lineage>
        <taxon>Bacteria</taxon>
        <taxon>Pseudomonadati</taxon>
        <taxon>Thermodesulfobacteriota</taxon>
        <taxon>Desulfovibrionia</taxon>
        <taxon>Desulfovibrionales</taxon>
        <taxon>Desulfovibrionaceae</taxon>
        <taxon>Solidesulfovibrio</taxon>
    </lineage>
</organism>
<sequence>MGPQQPVERQDGGKKQGEFKAGDVHRASPRDLREMWRTLAAPPPKGNRPTAPTPDRRRSDAGQKLLFSIIPKNCPIAHFGPDLALPVMPPSGCPAWGKQPATTMQHIRSDHPRSRRPAAALALALAALLAAPALTHPGLAPPHGPDRPSLAAVFDAPDQSPNAALIAAVMPHAVRLPVDKAARHPLDSRLAVRPGEPLGSKASALRLVRLPAPGIDAVAALETPPVKTPSPAPDTPAAKSVAILAATSATAPGGKALPPATPQPAAPLRTATPAAQTTPAQPVPSAKAAAPAAPPAPAQLATAPGKRILVAGDSLSLFLADALRPMLAGRPQTAFASRGKVSSGLARPDFFNWEREMAALTTAHAPDTVIVMIATNDNQTLARPDGTKLAFGRPGWDAEYGRRVRRLVEIARSANPSARIYWLGAPVMADPKLNADVAAINAVIARELAALPGCRYIDVSRTLADPAGRYAQAKITPDGPKATRTKDGVHLTPFGAKLLANAALASLGPNLAALSKP</sequence>
<dbReference type="InterPro" id="IPR036514">
    <property type="entry name" value="SGNH_hydro_sf"/>
</dbReference>
<protein>
    <submittedName>
        <fullName evidence="2">Uncharacterized protein</fullName>
    </submittedName>
</protein>
<name>C4XN13_SOLM1</name>
<dbReference type="HOGENOM" id="CLU_040146_0_0_7"/>
<dbReference type="STRING" id="573370.DMR_38240"/>
<accession>C4XN13</accession>
<evidence type="ECO:0000313" key="2">
    <source>
        <dbReference type="EMBL" id="BAH77316.1"/>
    </source>
</evidence>